<reference evidence="2 3" key="1">
    <citation type="submission" date="2018-08" db="EMBL/GenBank/DDBJ databases">
        <title>A genome reference for cultivated species of the human gut microbiota.</title>
        <authorList>
            <person name="Zou Y."/>
            <person name="Xue W."/>
            <person name="Luo G."/>
        </authorList>
    </citation>
    <scope>NUCLEOTIDE SEQUENCE [LARGE SCALE GENOMIC DNA]</scope>
    <source>
        <strain evidence="2 3">AF19-4AC</strain>
    </source>
</reference>
<dbReference type="InterPro" id="IPR008964">
    <property type="entry name" value="Invasin/intimin_cell_adhesion"/>
</dbReference>
<dbReference type="EMBL" id="QRWH01000005">
    <property type="protein sequence ID" value="RGT09439.1"/>
    <property type="molecule type" value="Genomic_DNA"/>
</dbReference>
<dbReference type="Proteomes" id="UP000283630">
    <property type="component" value="Unassembled WGS sequence"/>
</dbReference>
<dbReference type="Gene3D" id="2.60.40.1080">
    <property type="match status" value="1"/>
</dbReference>
<dbReference type="PANTHER" id="PTHR45661:SF3">
    <property type="entry name" value="IG-LIKE DOMAIN-CONTAINING PROTEIN"/>
    <property type="match status" value="1"/>
</dbReference>
<evidence type="ECO:0000313" key="3">
    <source>
        <dbReference type="Proteomes" id="UP000283630"/>
    </source>
</evidence>
<dbReference type="PANTHER" id="PTHR45661">
    <property type="entry name" value="SURFACE ANTIGEN"/>
    <property type="match status" value="1"/>
</dbReference>
<organism evidence="2 3">
    <name type="scientific">Dorea formicigenerans</name>
    <dbReference type="NCBI Taxonomy" id="39486"/>
    <lineage>
        <taxon>Bacteria</taxon>
        <taxon>Bacillati</taxon>
        <taxon>Bacillota</taxon>
        <taxon>Clostridia</taxon>
        <taxon>Lachnospirales</taxon>
        <taxon>Lachnospiraceae</taxon>
        <taxon>Dorea</taxon>
    </lineage>
</organism>
<feature type="domain" description="BIG2" evidence="1">
    <location>
        <begin position="163"/>
        <end position="211"/>
    </location>
</feature>
<protein>
    <recommendedName>
        <fullName evidence="1">BIG2 domain-containing protein</fullName>
    </recommendedName>
</protein>
<dbReference type="SUPFAM" id="SSF52058">
    <property type="entry name" value="L domain-like"/>
    <property type="match status" value="1"/>
</dbReference>
<name>A0A412MF24_9FIRM</name>
<dbReference type="Pfam" id="PF02368">
    <property type="entry name" value="Big_2"/>
    <property type="match status" value="1"/>
</dbReference>
<dbReference type="SUPFAM" id="SSF49373">
    <property type="entry name" value="Invasin/intimin cell-adhesion fragments"/>
    <property type="match status" value="1"/>
</dbReference>
<dbReference type="AlphaFoldDB" id="A0A412MF24"/>
<evidence type="ECO:0000259" key="1">
    <source>
        <dbReference type="Pfam" id="PF02368"/>
    </source>
</evidence>
<dbReference type="Gene3D" id="3.80.10.10">
    <property type="entry name" value="Ribonuclease Inhibitor"/>
    <property type="match status" value="1"/>
</dbReference>
<comment type="caution">
    <text evidence="2">The sequence shown here is derived from an EMBL/GenBank/DDBJ whole genome shotgun (WGS) entry which is preliminary data.</text>
</comment>
<proteinExistence type="predicted"/>
<accession>A0A412MF24</accession>
<gene>
    <name evidence="2" type="ORF">DWX53_07045</name>
</gene>
<dbReference type="Pfam" id="PF13306">
    <property type="entry name" value="LRR_5"/>
    <property type="match status" value="1"/>
</dbReference>
<sequence length="305" mass="34148">MGCWNVTSMTIFSNITEIGMNAFSSCYALENVDFSKADKLEKIGGGAFGYCDKLAEIHLEYAKNLKIIDEAAFYNNGIEKVFLPDGVETIGKNALKRKDGQKTYVYGRTGSTAEEYCKNENAELFSDVCVFRDYEGVYLVHPDSWEEYYETGEGTYHVELEWPVSSDSSDVEWKSSDESIATVDSKGLVTRKKKETVTITAVRGEFSDSVVIKFLKESFSSKDGVWKYRKLTDSTIAICGYTGEGTKKVMIPSEIDGYTVTRCSSFILQIGRMHEQLYNYDIIIPQKNNIGYVGANAFGLANKSN</sequence>
<evidence type="ECO:0000313" key="2">
    <source>
        <dbReference type="EMBL" id="RGT09439.1"/>
    </source>
</evidence>
<dbReference type="InterPro" id="IPR032675">
    <property type="entry name" value="LRR_dom_sf"/>
</dbReference>
<dbReference type="InterPro" id="IPR026906">
    <property type="entry name" value="LRR_5"/>
</dbReference>
<dbReference type="InterPro" id="IPR003343">
    <property type="entry name" value="Big_2"/>
</dbReference>
<dbReference type="InterPro" id="IPR053139">
    <property type="entry name" value="Surface_bspA-like"/>
</dbReference>